<name>K4LIW9_THEPS</name>
<proteinExistence type="predicted"/>
<dbReference type="Pfam" id="PF13182">
    <property type="entry name" value="DUF4007"/>
    <property type="match status" value="1"/>
</dbReference>
<sequence>MQTGTLKQDDYIAQACMGRHETFTPRYGWLKKGYDAVLQNGDVFKARDSIERLGVGKNMVSSIRFWCQAFKLIEPDSHGYIRPTKLGHSLLDDEGWDPYLEDVASLWLLHWQLFIPPFQAVSWPLAFNKCNLWSFDIKQLAGVIKSVAQKYPRFASLSEKSFERDASCIIRMYSDVSSTKEYEIECPFAQLGIIRRAEEKNHYSFDTAEKPNLPPLIFAAACFSYIHSYASGKQKTMSLQRLTYDFNSPGVVFKVPESAVGSCLYAAGKEFESFSLVDTMGSIQLHYSGAPEELYWEALQRYYNSKRTILGAK</sequence>
<dbReference type="eggNOG" id="ENOG502ZB1P">
    <property type="taxonomic scope" value="Bacteria"/>
</dbReference>
<reference evidence="2 3" key="1">
    <citation type="journal article" date="2012" name="BMC Genomics">
        <title>Genome-guided analysis of physiological and morphological traits of the fermentative acetate oxidizer Thermacetogenium phaeum.</title>
        <authorList>
            <person name="Oehler D."/>
            <person name="Poehlein A."/>
            <person name="Leimbach A."/>
            <person name="Muller N."/>
            <person name="Daniel R."/>
            <person name="Gottschalk G."/>
            <person name="Schink B."/>
        </authorList>
    </citation>
    <scope>NUCLEOTIDE SEQUENCE [LARGE SCALE GENOMIC DNA]</scope>
    <source>
        <strain evidence="3">ATCC BAA-254 / DSM 26808 / PB</strain>
    </source>
</reference>
<dbReference type="STRING" id="1089553.Tph_c17020"/>
<evidence type="ECO:0000313" key="3">
    <source>
        <dbReference type="Proteomes" id="UP000000467"/>
    </source>
</evidence>
<feature type="domain" description="DUF4007" evidence="1">
    <location>
        <begin position="18"/>
        <end position="303"/>
    </location>
</feature>
<dbReference type="OrthoDB" id="747541at2"/>
<protein>
    <recommendedName>
        <fullName evidence="1">DUF4007 domain-containing protein</fullName>
    </recommendedName>
</protein>
<dbReference type="KEGG" id="tpz:Tph_c17020"/>
<organism evidence="2 3">
    <name type="scientific">Thermacetogenium phaeum (strain ATCC BAA-254 / DSM 26808 / PB)</name>
    <dbReference type="NCBI Taxonomy" id="1089553"/>
    <lineage>
        <taxon>Bacteria</taxon>
        <taxon>Bacillati</taxon>
        <taxon>Bacillota</taxon>
        <taxon>Clostridia</taxon>
        <taxon>Thermoanaerobacterales</taxon>
        <taxon>Thermoanaerobacteraceae</taxon>
        <taxon>Thermacetogenium</taxon>
    </lineage>
</organism>
<dbReference type="InterPro" id="IPR025248">
    <property type="entry name" value="DUF4007"/>
</dbReference>
<dbReference type="HOGENOM" id="CLU_060482_0_0_9"/>
<evidence type="ECO:0000313" key="2">
    <source>
        <dbReference type="EMBL" id="AFV11905.1"/>
    </source>
</evidence>
<gene>
    <name evidence="2" type="ordered locus">Tph_c17020</name>
</gene>
<dbReference type="Proteomes" id="UP000000467">
    <property type="component" value="Chromosome"/>
</dbReference>
<evidence type="ECO:0000259" key="1">
    <source>
        <dbReference type="Pfam" id="PF13182"/>
    </source>
</evidence>
<accession>K4LIW9</accession>
<dbReference type="AlphaFoldDB" id="K4LIW9"/>
<keyword evidence="3" id="KW-1185">Reference proteome</keyword>
<dbReference type="EMBL" id="CP003732">
    <property type="protein sequence ID" value="AFV11905.1"/>
    <property type="molecule type" value="Genomic_DNA"/>
</dbReference>